<dbReference type="AlphaFoldDB" id="A0A892IC48"/>
<keyword evidence="2" id="KW-1185">Reference proteome</keyword>
<dbReference type="Proteomes" id="UP000625568">
    <property type="component" value="Chromosome 2"/>
</dbReference>
<protein>
    <recommendedName>
        <fullName evidence="3">DUF1120 domain-containing protein</fullName>
    </recommendedName>
</protein>
<evidence type="ECO:0000313" key="1">
    <source>
        <dbReference type="EMBL" id="QRO80655.1"/>
    </source>
</evidence>
<accession>A0A892IC48</accession>
<dbReference type="RefSeq" id="WP_123806732.1">
    <property type="nucleotide sequence ID" value="NZ_CP069483.1"/>
</dbReference>
<proteinExistence type="predicted"/>
<evidence type="ECO:0008006" key="3">
    <source>
        <dbReference type="Google" id="ProtNLM"/>
    </source>
</evidence>
<name>A0A892IC48_9BURK</name>
<organism evidence="1 2">
    <name type="scientific">Burkholderia dolosa</name>
    <dbReference type="NCBI Taxonomy" id="152500"/>
    <lineage>
        <taxon>Bacteria</taxon>
        <taxon>Pseudomonadati</taxon>
        <taxon>Pseudomonadota</taxon>
        <taxon>Betaproteobacteria</taxon>
        <taxon>Burkholderiales</taxon>
        <taxon>Burkholderiaceae</taxon>
        <taxon>Burkholderia</taxon>
        <taxon>Burkholderia cepacia complex</taxon>
    </lineage>
</organism>
<sequence length="232" mass="25744">MHADGRVARQGRRRRILRTGARRVPRLMRTCHFHTGKFVKMRNKRLRLRGLHPIHGLAAQVLLSLLPAAYAQDCTLNLSEPLLDFGDLNRAELHRRTPDGRYVPAGTRSALLTVHCEQPAEIVLRFDAQPAGRRRFAWTEHGSYTVAMRDARLDGHPVLLARIGATDTAAHAPAATAMFAPDEAIGAMSKDRVAKGSVFTAHVDVEAQIAPEALRVRDETPLTGHGQLRRVE</sequence>
<gene>
    <name evidence="1" type="ORF">I6K02_20320</name>
</gene>
<reference evidence="1 2" key="1">
    <citation type="submission" date="2021-02" db="EMBL/GenBank/DDBJ databases">
        <title>FDA dAtabase for Regulatory Grade micrObial Sequences (FDA-ARGOS): Supporting development and validation of Infectious Disease Dx tests.</title>
        <authorList>
            <person name="Minogue T."/>
            <person name="Wolcott M."/>
            <person name="Wasieloski L."/>
            <person name="Aguilar W."/>
            <person name="Moore D."/>
            <person name="Jaissle J."/>
            <person name="Tallon L."/>
            <person name="Sadzewicz L."/>
            <person name="Zhao X."/>
            <person name="Boylan J."/>
            <person name="Ott S."/>
            <person name="Bowen H."/>
            <person name="Vavikolanu K."/>
            <person name="Mehta A."/>
            <person name="Aluvathingal J."/>
            <person name="Nadendla S."/>
            <person name="Yan Y."/>
            <person name="Sichtig H."/>
        </authorList>
    </citation>
    <scope>NUCLEOTIDE SEQUENCE [LARGE SCALE GENOMIC DNA]</scope>
    <source>
        <strain evidence="1 2">FDAARGOS_1272</strain>
    </source>
</reference>
<dbReference type="EMBL" id="CP069483">
    <property type="protein sequence ID" value="QRO80655.1"/>
    <property type="molecule type" value="Genomic_DNA"/>
</dbReference>
<evidence type="ECO:0000313" key="2">
    <source>
        <dbReference type="Proteomes" id="UP000625568"/>
    </source>
</evidence>